<dbReference type="EC" id="1.14.14.9" evidence="6"/>
<dbReference type="Gene3D" id="1.20.140.10">
    <property type="entry name" value="Butyryl-CoA Dehydrogenase, subunit A, domain 3"/>
    <property type="match status" value="1"/>
</dbReference>
<dbReference type="PIRSF" id="PIRSF000331">
    <property type="entry name" value="HpaA_HpaB"/>
    <property type="match status" value="1"/>
</dbReference>
<dbReference type="EMBL" id="JAVDUP010000009">
    <property type="protein sequence ID" value="MDR6903718.1"/>
    <property type="molecule type" value="Genomic_DNA"/>
</dbReference>
<feature type="domain" description="HpaB/PvcC/4-BUDH N-terminal" evidence="5">
    <location>
        <begin position="20"/>
        <end position="282"/>
    </location>
</feature>
<dbReference type="InterPro" id="IPR036250">
    <property type="entry name" value="AcylCo_DH-like_C"/>
</dbReference>
<feature type="domain" description="HpaB/PvcC/4-BUDH C-terminal" evidence="4">
    <location>
        <begin position="290"/>
        <end position="492"/>
    </location>
</feature>
<dbReference type="InterPro" id="IPR004925">
    <property type="entry name" value="HpaB/PvcC/4-BUDH"/>
</dbReference>
<keyword evidence="2" id="KW-0274">FAD</keyword>
<dbReference type="InterPro" id="IPR009100">
    <property type="entry name" value="AcylCoA_DH/oxidase_NM_dom_sf"/>
</dbReference>
<dbReference type="PANTHER" id="PTHR36117:SF3">
    <property type="entry name" value="4-HYDROXYPHENYLACETATE 3-MONOOXYGENASE-RELATED"/>
    <property type="match status" value="1"/>
</dbReference>
<evidence type="ECO:0000256" key="3">
    <source>
        <dbReference type="ARBA" id="ARBA00023002"/>
    </source>
</evidence>
<evidence type="ECO:0000256" key="2">
    <source>
        <dbReference type="ARBA" id="ARBA00022827"/>
    </source>
</evidence>
<dbReference type="InterPro" id="IPR024719">
    <property type="entry name" value="HpaB/PvcC/4-BUDH_C"/>
</dbReference>
<evidence type="ECO:0000259" key="5">
    <source>
        <dbReference type="Pfam" id="PF11794"/>
    </source>
</evidence>
<dbReference type="Pfam" id="PF03241">
    <property type="entry name" value="HpaB"/>
    <property type="match status" value="1"/>
</dbReference>
<dbReference type="Proteomes" id="UP001250791">
    <property type="component" value="Unassembled WGS sequence"/>
</dbReference>
<evidence type="ECO:0000313" key="7">
    <source>
        <dbReference type="Proteomes" id="UP001250791"/>
    </source>
</evidence>
<dbReference type="InterPro" id="IPR024674">
    <property type="entry name" value="HpaB/PvcC/4-BUDH_N"/>
</dbReference>
<keyword evidence="7" id="KW-1185">Reference proteome</keyword>
<dbReference type="Gene3D" id="2.40.110.10">
    <property type="entry name" value="Butyryl-CoA Dehydrogenase, subunit A, domain 2"/>
    <property type="match status" value="1"/>
</dbReference>
<evidence type="ECO:0000256" key="1">
    <source>
        <dbReference type="ARBA" id="ARBA00022630"/>
    </source>
</evidence>
<gene>
    <name evidence="6" type="ORF">J2W52_005351</name>
</gene>
<dbReference type="Gene3D" id="1.10.3140.10">
    <property type="entry name" value="4-hydroxybutyryl-coa dehydratase, domain 1"/>
    <property type="match status" value="1"/>
</dbReference>
<reference evidence="6 7" key="1">
    <citation type="submission" date="2023-07" db="EMBL/GenBank/DDBJ databases">
        <title>Sorghum-associated microbial communities from plants grown in Nebraska, USA.</title>
        <authorList>
            <person name="Schachtman D."/>
        </authorList>
    </citation>
    <scope>NUCLEOTIDE SEQUENCE [LARGE SCALE GENOMIC DNA]</scope>
    <source>
        <strain evidence="6 7">3199</strain>
    </source>
</reference>
<dbReference type="Pfam" id="PF11794">
    <property type="entry name" value="HpaB_N"/>
    <property type="match status" value="1"/>
</dbReference>
<dbReference type="InterPro" id="IPR024677">
    <property type="entry name" value="HpaB/PvcC"/>
</dbReference>
<proteinExistence type="predicted"/>
<keyword evidence="1" id="KW-0285">Flavoprotein</keyword>
<evidence type="ECO:0000313" key="6">
    <source>
        <dbReference type="EMBL" id="MDR6903718.1"/>
    </source>
</evidence>
<keyword evidence="3 6" id="KW-0560">Oxidoreductase</keyword>
<dbReference type="PIRSF" id="PIRSF500125">
    <property type="entry name" value="4_HPA_large"/>
    <property type="match status" value="1"/>
</dbReference>
<organism evidence="6 7">
    <name type="scientific">Rhizobium miluonense</name>
    <dbReference type="NCBI Taxonomy" id="411945"/>
    <lineage>
        <taxon>Bacteria</taxon>
        <taxon>Pseudomonadati</taxon>
        <taxon>Pseudomonadota</taxon>
        <taxon>Alphaproteobacteria</taxon>
        <taxon>Hyphomicrobiales</taxon>
        <taxon>Rhizobiaceae</taxon>
        <taxon>Rhizobium/Agrobacterium group</taxon>
        <taxon>Rhizobium</taxon>
    </lineage>
</organism>
<dbReference type="PANTHER" id="PTHR36117">
    <property type="entry name" value="4-HYDROXYPHENYLACETATE 3-MONOOXYGENASE-RELATED"/>
    <property type="match status" value="1"/>
</dbReference>
<name>A0ABU1SZ67_9HYPH</name>
<dbReference type="InterPro" id="IPR046373">
    <property type="entry name" value="Acyl-CoA_Oxase/DH_mid-dom_sf"/>
</dbReference>
<dbReference type="SUPFAM" id="SSF47203">
    <property type="entry name" value="Acyl-CoA dehydrogenase C-terminal domain-like"/>
    <property type="match status" value="1"/>
</dbReference>
<dbReference type="RefSeq" id="WP_310235165.1">
    <property type="nucleotide sequence ID" value="NZ_JAVDUP010000009.1"/>
</dbReference>
<dbReference type="GO" id="GO:0052881">
    <property type="term" value="F:4-hydroxyphenylacetate 3-monooxygenase activity"/>
    <property type="evidence" value="ECO:0007669"/>
    <property type="project" value="UniProtKB-EC"/>
</dbReference>
<protein>
    <submittedName>
        <fullName evidence="6">4-hydroxyphenylacetate 3-monooxygenase</fullName>
        <ecNumber evidence="6">1.14.14.9</ecNumber>
    </submittedName>
</protein>
<accession>A0ABU1SZ67</accession>
<evidence type="ECO:0000259" key="4">
    <source>
        <dbReference type="Pfam" id="PF03241"/>
    </source>
</evidence>
<dbReference type="SUPFAM" id="SSF56645">
    <property type="entry name" value="Acyl-CoA dehydrogenase NM domain-like"/>
    <property type="match status" value="1"/>
</dbReference>
<sequence length="525" mass="58661">MHNMAAKRSPEHQATTDAYTGAEFLESIQDGREIYIYGERVKNVTEHPAFRNSARMVARWYDRFHEKKNEIGVLTDTGSGKLTHPFFLGSKTTEDLVKSRDAIAELQKVSYGWMGRSPDYKASFLGTLGANSAFYGEYAENARRWYGRTQERLDYWNHAIVNPPIDRDRSIEEVRDVFMHVEKETDAGLIVSGAKVVATGSALTHYNFIAHYGIPIKDKSFALIFTAAMDSPGIKLIARSSYEFNAAATGSPFDYPLSSRLDENDSILVFDRVLVPWENIFIYGDVDKINQFFPASGFIPRFTLHGLTRLSVKLDFIAGLFSMAVEATGSKDFRGVQAGVGEVIAWRNTFHALSDAMVKSPVAWQGTDGYNLPNLNAGLAYRVLAPQAYPRIKELIERHVASGLIYLPSSVADFESEAVRPYLDRFVRGSNGYAALDRVKLLKLLWDAIGTEFGGRHELYERNYAGNYENLRIETLGAATATGDLATMQAMVKDCMSEYDLSGWTSGDLINPDDISLVGRRMTQS</sequence>
<comment type="caution">
    <text evidence="6">The sequence shown here is derived from an EMBL/GenBank/DDBJ whole genome shotgun (WGS) entry which is preliminary data.</text>
</comment>